<dbReference type="PROSITE" id="PS50404">
    <property type="entry name" value="GST_NTER"/>
    <property type="match status" value="1"/>
</dbReference>
<evidence type="ECO:0000313" key="4">
    <source>
        <dbReference type="EMBL" id="CAH2230405.1"/>
    </source>
</evidence>
<evidence type="ECO:0000256" key="1">
    <source>
        <dbReference type="ARBA" id="ARBA00011738"/>
    </source>
</evidence>
<dbReference type="OrthoDB" id="2309723at2759"/>
<proteinExistence type="predicted"/>
<feature type="domain" description="GST C-terminal" evidence="3">
    <location>
        <begin position="133"/>
        <end position="259"/>
    </location>
</feature>
<evidence type="ECO:0000259" key="2">
    <source>
        <dbReference type="PROSITE" id="PS50404"/>
    </source>
</evidence>
<dbReference type="PANTHER" id="PTHR43969">
    <property type="entry name" value="GLUTATHIONE S TRANSFERASE D10, ISOFORM A-RELATED"/>
    <property type="match status" value="1"/>
</dbReference>
<dbReference type="InterPro" id="IPR040079">
    <property type="entry name" value="Glutathione_S-Trfase"/>
</dbReference>
<dbReference type="PANTHER" id="PTHR43969:SF9">
    <property type="entry name" value="GLUTATHIONE S TRANSFERASE D10, ISOFORM A-RELATED"/>
    <property type="match status" value="1"/>
</dbReference>
<sequence length="271" mass="31101">MISDQFSRSMNVASQHDLSNFVIMKINKALRNLRVRGRESCLAMPLTLYKIDASPPARAVMMVADILRVNYVAYDINPLMREQDTPEMTKKNPMRTVPYIEEDGFCLGDSHAIMLYLFDKYATAEHWHLYPTDKRKRATINQRLFFDCGVLFQRLRSVMAPSYTGRLTELSKSMKRNIDDAYRMLEAYLSDTLFLADEVVTLADLSAITTMSSLHGLHPIDEKRYPNVNRWYNNMSELEICKRINAPGAEAHVASLKAFMAVTRSNLNSKL</sequence>
<dbReference type="InterPro" id="IPR036249">
    <property type="entry name" value="Thioredoxin-like_sf"/>
</dbReference>
<dbReference type="InterPro" id="IPR004045">
    <property type="entry name" value="Glutathione_S-Trfase_N"/>
</dbReference>
<accession>A0A8S4R485</accession>
<dbReference type="SUPFAM" id="SSF52833">
    <property type="entry name" value="Thioredoxin-like"/>
    <property type="match status" value="1"/>
</dbReference>
<evidence type="ECO:0000313" key="5">
    <source>
        <dbReference type="Proteomes" id="UP000838756"/>
    </source>
</evidence>
<dbReference type="Proteomes" id="UP000838756">
    <property type="component" value="Unassembled WGS sequence"/>
</dbReference>
<dbReference type="SFLD" id="SFLDG01153">
    <property type="entry name" value="Main.4:_Theta-like"/>
    <property type="match status" value="1"/>
</dbReference>
<name>A0A8S4R485_9NEOP</name>
<dbReference type="GO" id="GO:0004364">
    <property type="term" value="F:glutathione transferase activity"/>
    <property type="evidence" value="ECO:0007669"/>
    <property type="project" value="TreeGrafter"/>
</dbReference>
<dbReference type="Gene3D" id="1.20.1050.10">
    <property type="match status" value="1"/>
</dbReference>
<dbReference type="SUPFAM" id="SSF47616">
    <property type="entry name" value="GST C-terminal domain-like"/>
    <property type="match status" value="1"/>
</dbReference>
<dbReference type="SFLD" id="SFLDG00358">
    <property type="entry name" value="Main_(cytGST)"/>
    <property type="match status" value="1"/>
</dbReference>
<organism evidence="4 5">
    <name type="scientific">Pararge aegeria aegeria</name>
    <dbReference type="NCBI Taxonomy" id="348720"/>
    <lineage>
        <taxon>Eukaryota</taxon>
        <taxon>Metazoa</taxon>
        <taxon>Ecdysozoa</taxon>
        <taxon>Arthropoda</taxon>
        <taxon>Hexapoda</taxon>
        <taxon>Insecta</taxon>
        <taxon>Pterygota</taxon>
        <taxon>Neoptera</taxon>
        <taxon>Endopterygota</taxon>
        <taxon>Lepidoptera</taxon>
        <taxon>Glossata</taxon>
        <taxon>Ditrysia</taxon>
        <taxon>Papilionoidea</taxon>
        <taxon>Nymphalidae</taxon>
        <taxon>Satyrinae</taxon>
        <taxon>Satyrini</taxon>
        <taxon>Parargina</taxon>
        <taxon>Pararge</taxon>
    </lineage>
</organism>
<dbReference type="InterPro" id="IPR004046">
    <property type="entry name" value="GST_C"/>
</dbReference>
<dbReference type="SFLD" id="SFLDS00019">
    <property type="entry name" value="Glutathione_Transferase_(cytos"/>
    <property type="match status" value="1"/>
</dbReference>
<dbReference type="InterPro" id="IPR036282">
    <property type="entry name" value="Glutathione-S-Trfase_C_sf"/>
</dbReference>
<dbReference type="GO" id="GO:0006749">
    <property type="term" value="P:glutathione metabolic process"/>
    <property type="evidence" value="ECO:0007669"/>
    <property type="project" value="TreeGrafter"/>
</dbReference>
<dbReference type="EMBL" id="CAKXAJ010024807">
    <property type="protein sequence ID" value="CAH2230405.1"/>
    <property type="molecule type" value="Genomic_DNA"/>
</dbReference>
<dbReference type="Gene3D" id="3.40.30.10">
    <property type="entry name" value="Glutaredoxin"/>
    <property type="match status" value="1"/>
</dbReference>
<dbReference type="AlphaFoldDB" id="A0A8S4R485"/>
<dbReference type="Pfam" id="PF13417">
    <property type="entry name" value="GST_N_3"/>
    <property type="match status" value="1"/>
</dbReference>
<protein>
    <submittedName>
        <fullName evidence="4">Jg1908 protein</fullName>
    </submittedName>
</protein>
<gene>
    <name evidence="4" type="primary">jg1908</name>
    <name evidence="4" type="ORF">PAEG_LOCUS9620</name>
</gene>
<feature type="domain" description="GST N-terminal" evidence="2">
    <location>
        <begin position="44"/>
        <end position="125"/>
    </location>
</feature>
<dbReference type="FunFam" id="1.20.1050.10:FF:000007">
    <property type="entry name" value="Glutathione S-transferase 1-1"/>
    <property type="match status" value="1"/>
</dbReference>
<reference evidence="4" key="1">
    <citation type="submission" date="2022-03" db="EMBL/GenBank/DDBJ databases">
        <authorList>
            <person name="Lindestad O."/>
        </authorList>
    </citation>
    <scope>NUCLEOTIDE SEQUENCE</scope>
</reference>
<dbReference type="CDD" id="cd03177">
    <property type="entry name" value="GST_C_Delta_Epsilon"/>
    <property type="match status" value="1"/>
</dbReference>
<keyword evidence="5" id="KW-1185">Reference proteome</keyword>
<comment type="caution">
    <text evidence="4">The sequence shown here is derived from an EMBL/GenBank/DDBJ whole genome shotgun (WGS) entry which is preliminary data.</text>
</comment>
<dbReference type="Pfam" id="PF00043">
    <property type="entry name" value="GST_C"/>
    <property type="match status" value="1"/>
</dbReference>
<evidence type="ECO:0000259" key="3">
    <source>
        <dbReference type="PROSITE" id="PS50405"/>
    </source>
</evidence>
<comment type="subunit">
    <text evidence="1">Homodimer.</text>
</comment>
<dbReference type="PROSITE" id="PS50405">
    <property type="entry name" value="GST_CTER"/>
    <property type="match status" value="1"/>
</dbReference>
<dbReference type="InterPro" id="IPR010987">
    <property type="entry name" value="Glutathione-S-Trfase_C-like"/>
</dbReference>